<evidence type="ECO:0000313" key="5">
    <source>
        <dbReference type="EMBL" id="VDN59906.1"/>
    </source>
</evidence>
<dbReference type="SUPFAM" id="SSF48350">
    <property type="entry name" value="GTPase activation domain, GAP"/>
    <property type="match status" value="1"/>
</dbReference>
<reference evidence="5 7" key="2">
    <citation type="submission" date="2018-11" db="EMBL/GenBank/DDBJ databases">
        <authorList>
            <consortium name="Pathogen Informatics"/>
        </authorList>
    </citation>
    <scope>NUCLEOTIDE SEQUENCE [LARGE SCALE GENOMIC DNA]</scope>
</reference>
<accession>A0A0N4UHU9</accession>
<dbReference type="WBParaSite" id="DME_0000714901-mRNA-1">
    <property type="protein sequence ID" value="DME_0000714901-mRNA-1"/>
    <property type="gene ID" value="DME_0000714901"/>
</dbReference>
<reference evidence="8" key="1">
    <citation type="submission" date="2017-02" db="UniProtKB">
        <authorList>
            <consortium name="WormBaseParasite"/>
        </authorList>
    </citation>
    <scope>IDENTIFICATION</scope>
</reference>
<dbReference type="InterPro" id="IPR038185">
    <property type="entry name" value="MyTH4_dom_sf"/>
</dbReference>
<dbReference type="Gene3D" id="1.10.555.10">
    <property type="entry name" value="Rho GTPase activation protein"/>
    <property type="match status" value="1"/>
</dbReference>
<dbReference type="SMART" id="SM00139">
    <property type="entry name" value="MyTH4"/>
    <property type="match status" value="1"/>
</dbReference>
<dbReference type="EMBL" id="UYYG01001194">
    <property type="protein sequence ID" value="VDN59906.1"/>
    <property type="molecule type" value="Genomic_DNA"/>
</dbReference>
<feature type="domain" description="MyTH4" evidence="4">
    <location>
        <begin position="331"/>
        <end position="485"/>
    </location>
</feature>
<feature type="region of interest" description="Disordered" evidence="1">
    <location>
        <begin position="169"/>
        <end position="193"/>
    </location>
</feature>
<dbReference type="GO" id="GO:0005737">
    <property type="term" value="C:cytoplasm"/>
    <property type="evidence" value="ECO:0007669"/>
    <property type="project" value="TreeGrafter"/>
</dbReference>
<feature type="compositionally biased region" description="Basic and acidic residues" evidence="1">
    <location>
        <begin position="128"/>
        <end position="146"/>
    </location>
</feature>
<evidence type="ECO:0000259" key="3">
    <source>
        <dbReference type="PROSITE" id="PS50238"/>
    </source>
</evidence>
<dbReference type="InterPro" id="IPR000198">
    <property type="entry name" value="RhoGAP_dom"/>
</dbReference>
<sequence>MEEDQSLQLQSSSASSSSLPNGIEWVEIVEPQTKQHMYANLRTGQCSWEIPSDVPVKRTQSNQWWELFDTNTQRFYYYNATSMKTVWQRPCNSDIIPLAKLQTLKENTEIPSHSQTDERNTPSATTEVKTKRNSETQTSPKEERRSANRIFTRTVFAQNISPEAGIVTTQRRLSSPHSSLTRRVHRSSPLPLQSNSSCISPLLNSFQEMHIYSNRDCANVQCGSPMIGHISRDDSVESRSSYSHLSNIRPRIMLDSSIPMVPVMPFRSTSAASSAEPPSYNSSSFKIPSSIVNNPVNNRFPVEDVAAKKVVSSGQTTKNIETSNESIVDSWTKDSIKSPVSGCLDDKVLKKEAPTLFKLVQCYMGDRKSKTSPDQLALSLCESGTSKEVLGDELFCQLIKQLTGNEKCDSLRRGWELLAIFLTFMTPSTEEILQRLMRFIDANSDRLLDSPEVPISHYALQCSRRLLRTSSMKQKPTLQLIQESRIHIFSPPQFSAPLEELMELQAEKYPERSISVFNHCFRVLPWLETTLIDLIISSDGQHTEGLFRVPANPDHIHTARLRLDRGLIPVVRDAHVPAALLKLWLRSLPEPLLPDLFYSRCLAVCDQPEEACRIVELLPTINRLVLAKLLDLLQLLAEDETVFHTKMDVCNLAMVMAPNILRCSSNDPRIIFDNARREMTFIKTLILHYDTSFIHSIT</sequence>
<name>A0A0N4UHU9_DRAME</name>
<organism evidence="6 8">
    <name type="scientific">Dracunculus medinensis</name>
    <name type="common">Guinea worm</name>
    <dbReference type="NCBI Taxonomy" id="318479"/>
    <lineage>
        <taxon>Eukaryota</taxon>
        <taxon>Metazoa</taxon>
        <taxon>Ecdysozoa</taxon>
        <taxon>Nematoda</taxon>
        <taxon>Chromadorea</taxon>
        <taxon>Rhabditida</taxon>
        <taxon>Spirurina</taxon>
        <taxon>Dracunculoidea</taxon>
        <taxon>Dracunculidae</taxon>
        <taxon>Dracunculus</taxon>
    </lineage>
</organism>
<dbReference type="PROSITE" id="PS50020">
    <property type="entry name" value="WW_DOMAIN_2"/>
    <property type="match status" value="1"/>
</dbReference>
<dbReference type="InterPro" id="IPR018247">
    <property type="entry name" value="EF_Hand_1_Ca_BS"/>
</dbReference>
<dbReference type="OrthoDB" id="437889at2759"/>
<dbReference type="Proteomes" id="UP000274756">
    <property type="component" value="Unassembled WGS sequence"/>
</dbReference>
<dbReference type="InterPro" id="IPR036020">
    <property type="entry name" value="WW_dom_sf"/>
</dbReference>
<feature type="domain" description="WW" evidence="2">
    <location>
        <begin position="65"/>
        <end position="92"/>
    </location>
</feature>
<feature type="compositionally biased region" description="Polar residues" evidence="1">
    <location>
        <begin position="169"/>
        <end position="179"/>
    </location>
</feature>
<dbReference type="PROSITE" id="PS50238">
    <property type="entry name" value="RHOGAP"/>
    <property type="match status" value="1"/>
</dbReference>
<evidence type="ECO:0000313" key="7">
    <source>
        <dbReference type="Proteomes" id="UP000274756"/>
    </source>
</evidence>
<evidence type="ECO:0000259" key="4">
    <source>
        <dbReference type="PROSITE" id="PS51016"/>
    </source>
</evidence>
<protein>
    <submittedName>
        <fullName evidence="8">Rho GTPase-activating protein 39</fullName>
    </submittedName>
</protein>
<dbReference type="GO" id="GO:0007165">
    <property type="term" value="P:signal transduction"/>
    <property type="evidence" value="ECO:0007669"/>
    <property type="project" value="InterPro"/>
</dbReference>
<dbReference type="GO" id="GO:0005096">
    <property type="term" value="F:GTPase activator activity"/>
    <property type="evidence" value="ECO:0007669"/>
    <property type="project" value="TreeGrafter"/>
</dbReference>
<dbReference type="GO" id="GO:0005856">
    <property type="term" value="C:cytoskeleton"/>
    <property type="evidence" value="ECO:0007669"/>
    <property type="project" value="InterPro"/>
</dbReference>
<dbReference type="Proteomes" id="UP000038040">
    <property type="component" value="Unplaced"/>
</dbReference>
<dbReference type="PROSITE" id="PS51016">
    <property type="entry name" value="MYTH4"/>
    <property type="match status" value="1"/>
</dbReference>
<dbReference type="Pfam" id="PF00620">
    <property type="entry name" value="RhoGAP"/>
    <property type="match status" value="1"/>
</dbReference>
<dbReference type="FunFam" id="2.20.70.10:FF:000022">
    <property type="entry name" value="Rho GTPase activating protein 39"/>
    <property type="match status" value="1"/>
</dbReference>
<dbReference type="STRING" id="318479.A0A0N4UHU9"/>
<evidence type="ECO:0000256" key="1">
    <source>
        <dbReference type="SAM" id="MobiDB-lite"/>
    </source>
</evidence>
<dbReference type="InterPro" id="IPR000857">
    <property type="entry name" value="MyTH4_dom"/>
</dbReference>
<evidence type="ECO:0000313" key="8">
    <source>
        <dbReference type="WBParaSite" id="DME_0000714901-mRNA-1"/>
    </source>
</evidence>
<dbReference type="PANTHER" id="PTHR45876">
    <property type="entry name" value="FI04035P"/>
    <property type="match status" value="1"/>
</dbReference>
<dbReference type="SMART" id="SM00324">
    <property type="entry name" value="RhoGAP"/>
    <property type="match status" value="1"/>
</dbReference>
<keyword evidence="7" id="KW-1185">Reference proteome</keyword>
<dbReference type="AlphaFoldDB" id="A0A0N4UHU9"/>
<evidence type="ECO:0000259" key="2">
    <source>
        <dbReference type="PROSITE" id="PS50020"/>
    </source>
</evidence>
<evidence type="ECO:0000313" key="6">
    <source>
        <dbReference type="Proteomes" id="UP000038040"/>
    </source>
</evidence>
<proteinExistence type="predicted"/>
<gene>
    <name evidence="5" type="ORF">DME_LOCUS9879</name>
</gene>
<dbReference type="PROSITE" id="PS00018">
    <property type="entry name" value="EF_HAND_1"/>
    <property type="match status" value="1"/>
</dbReference>
<dbReference type="InterPro" id="IPR001202">
    <property type="entry name" value="WW_dom"/>
</dbReference>
<feature type="region of interest" description="Disordered" evidence="1">
    <location>
        <begin position="109"/>
        <end position="150"/>
    </location>
</feature>
<dbReference type="SUPFAM" id="SSF51045">
    <property type="entry name" value="WW domain"/>
    <property type="match status" value="1"/>
</dbReference>
<dbReference type="InterPro" id="IPR008936">
    <property type="entry name" value="Rho_GTPase_activation_prot"/>
</dbReference>
<feature type="domain" description="Rho-GAP" evidence="3">
    <location>
        <begin position="496"/>
        <end position="693"/>
    </location>
</feature>
<dbReference type="Gene3D" id="2.20.70.10">
    <property type="match status" value="1"/>
</dbReference>
<dbReference type="PANTHER" id="PTHR45876:SF8">
    <property type="entry name" value="FI04035P"/>
    <property type="match status" value="1"/>
</dbReference>
<dbReference type="Gene3D" id="1.25.40.530">
    <property type="entry name" value="MyTH4 domain"/>
    <property type="match status" value="1"/>
</dbReference>
<dbReference type="Pfam" id="PF00784">
    <property type="entry name" value="MyTH4"/>
    <property type="match status" value="1"/>
</dbReference>